<dbReference type="SUPFAM" id="SSF53474">
    <property type="entry name" value="alpha/beta-Hydrolases"/>
    <property type="match status" value="1"/>
</dbReference>
<reference evidence="3" key="1">
    <citation type="submission" date="2019-09" db="EMBL/GenBank/DDBJ databases">
        <title>Mumia zhuanghuii sp. nov. isolated from the intestinal contents of plateau pika (Ochotona curzoniae) in the Qinghai-Tibet plateau of China.</title>
        <authorList>
            <person name="Tian Z."/>
        </authorList>
    </citation>
    <scope>NUCLEOTIDE SEQUENCE [LARGE SCALE GENOMIC DNA]</scope>
    <source>
        <strain evidence="3">JCM 30598</strain>
    </source>
</reference>
<gene>
    <name evidence="2" type="ORF">F6B43_01530</name>
</gene>
<evidence type="ECO:0000259" key="1">
    <source>
        <dbReference type="Pfam" id="PF12697"/>
    </source>
</evidence>
<dbReference type="Proteomes" id="UP000325827">
    <property type="component" value="Unassembled WGS sequence"/>
</dbReference>
<dbReference type="InterPro" id="IPR000073">
    <property type="entry name" value="AB_hydrolase_1"/>
</dbReference>
<protein>
    <submittedName>
        <fullName evidence="2">Alpha/beta hydrolase</fullName>
    </submittedName>
</protein>
<dbReference type="PANTHER" id="PTHR37017:SF11">
    <property type="entry name" value="ESTERASE_LIPASE_THIOESTERASE DOMAIN-CONTAINING PROTEIN"/>
    <property type="match status" value="1"/>
</dbReference>
<dbReference type="AlphaFoldDB" id="A0A5J5J4J6"/>
<keyword evidence="3" id="KW-1185">Reference proteome</keyword>
<dbReference type="EMBL" id="VYSA01000001">
    <property type="protein sequence ID" value="KAA9110399.1"/>
    <property type="molecule type" value="Genomic_DNA"/>
</dbReference>
<sequence>MANESTILLVHGAWHGSWAWEPLAVILRSRGWEVRTVDLPTVHSQRKADLSLADDADAVAAAIADIDGPVTVVAHSYGGVPTTQGATDPRVQHIVYIAAFVLDEGESLLAAVGGVAPDWWHIDGPLATAGDSSQPPASLFYGDLGDAEAAEYSAMLLPQSVKAFTDPVSTVAWRDRPTTYVITEQDAIFPVFAQEALAERSGSATHRLVASHSPFLSMPGAVADIIESAARG</sequence>
<dbReference type="Pfam" id="PF12697">
    <property type="entry name" value="Abhydrolase_6"/>
    <property type="match status" value="1"/>
</dbReference>
<dbReference type="OrthoDB" id="9814966at2"/>
<evidence type="ECO:0000313" key="3">
    <source>
        <dbReference type="Proteomes" id="UP000325827"/>
    </source>
</evidence>
<dbReference type="RefSeq" id="WP_150447175.1">
    <property type="nucleotide sequence ID" value="NZ_VYSA01000001.1"/>
</dbReference>
<comment type="caution">
    <text evidence="2">The sequence shown here is derived from an EMBL/GenBank/DDBJ whole genome shotgun (WGS) entry which is preliminary data.</text>
</comment>
<name>A0A5J5J4J6_9MICO</name>
<dbReference type="GO" id="GO:0016787">
    <property type="term" value="F:hydrolase activity"/>
    <property type="evidence" value="ECO:0007669"/>
    <property type="project" value="UniProtKB-KW"/>
</dbReference>
<proteinExistence type="predicted"/>
<keyword evidence="2" id="KW-0378">Hydrolase</keyword>
<dbReference type="InterPro" id="IPR052897">
    <property type="entry name" value="Sec-Metab_Biosynth_Hydrolase"/>
</dbReference>
<organism evidence="2 3">
    <name type="scientific">Microbacterium rhizomatis</name>
    <dbReference type="NCBI Taxonomy" id="1631477"/>
    <lineage>
        <taxon>Bacteria</taxon>
        <taxon>Bacillati</taxon>
        <taxon>Actinomycetota</taxon>
        <taxon>Actinomycetes</taxon>
        <taxon>Micrococcales</taxon>
        <taxon>Microbacteriaceae</taxon>
        <taxon>Microbacterium</taxon>
    </lineage>
</organism>
<dbReference type="InterPro" id="IPR029058">
    <property type="entry name" value="AB_hydrolase_fold"/>
</dbReference>
<accession>A0A5J5J4J6</accession>
<feature type="domain" description="AB hydrolase-1" evidence="1">
    <location>
        <begin position="7"/>
        <end position="224"/>
    </location>
</feature>
<dbReference type="Gene3D" id="3.40.50.1820">
    <property type="entry name" value="alpha/beta hydrolase"/>
    <property type="match status" value="1"/>
</dbReference>
<evidence type="ECO:0000313" key="2">
    <source>
        <dbReference type="EMBL" id="KAA9110399.1"/>
    </source>
</evidence>
<dbReference type="PANTHER" id="PTHR37017">
    <property type="entry name" value="AB HYDROLASE-1 DOMAIN-CONTAINING PROTEIN-RELATED"/>
    <property type="match status" value="1"/>
</dbReference>